<dbReference type="SUPFAM" id="SSF111369">
    <property type="entry name" value="HlyD-like secretion proteins"/>
    <property type="match status" value="2"/>
</dbReference>
<dbReference type="Gene3D" id="2.40.420.20">
    <property type="match status" value="1"/>
</dbReference>
<comment type="caution">
    <text evidence="3">The sequence shown here is derived from an EMBL/GenBank/DDBJ whole genome shotgun (WGS) entry which is preliminary data.</text>
</comment>
<organism evidence="3 4">
    <name type="scientific">Roseovarius aquimarinus</name>
    <dbReference type="NCBI Taxonomy" id="1229156"/>
    <lineage>
        <taxon>Bacteria</taxon>
        <taxon>Pseudomonadati</taxon>
        <taxon>Pseudomonadota</taxon>
        <taxon>Alphaproteobacteria</taxon>
        <taxon>Rhodobacterales</taxon>
        <taxon>Roseobacteraceae</taxon>
        <taxon>Roseovarius</taxon>
    </lineage>
</organism>
<keyword evidence="4" id="KW-1185">Reference proteome</keyword>
<evidence type="ECO:0000259" key="2">
    <source>
        <dbReference type="Pfam" id="PF25917"/>
    </source>
</evidence>
<protein>
    <submittedName>
        <fullName evidence="3">Efflux RND transporter periplasmic adaptor subunit</fullName>
    </submittedName>
</protein>
<evidence type="ECO:0000313" key="4">
    <source>
        <dbReference type="Proteomes" id="UP001607157"/>
    </source>
</evidence>
<dbReference type="Pfam" id="PF25917">
    <property type="entry name" value="BSH_RND"/>
    <property type="match status" value="1"/>
</dbReference>
<dbReference type="Gene3D" id="2.40.30.170">
    <property type="match status" value="1"/>
</dbReference>
<evidence type="ECO:0000256" key="1">
    <source>
        <dbReference type="SAM" id="Coils"/>
    </source>
</evidence>
<gene>
    <name evidence="3" type="ORF">ACGRVM_13455</name>
</gene>
<dbReference type="EMBL" id="JBIHMM010000003">
    <property type="protein sequence ID" value="MFH0254907.1"/>
    <property type="molecule type" value="Genomic_DNA"/>
</dbReference>
<keyword evidence="1" id="KW-0175">Coiled coil</keyword>
<dbReference type="InterPro" id="IPR058625">
    <property type="entry name" value="MdtA-like_BSH"/>
</dbReference>
<feature type="domain" description="Multidrug resistance protein MdtA-like barrel-sandwich hybrid" evidence="2">
    <location>
        <begin position="78"/>
        <end position="262"/>
    </location>
</feature>
<accession>A0ABW7IAM4</accession>
<sequence>MHFLRRSLTGLILMSLTLGMLAYAAHLLSASVQARMERSPGPGAREEREFAVKVVQATPQTIAPTLTAYGEVQSRRALELRAKAAGTVIELAEAFEEGGQVAAGQVLVRIDPADARTLRDRAESDLMDARAEAREAGRALELAEDELAAARDQAALQERALERQRGLEERGVGTSAAVETAELAAAAARGSVLTRRQAVLGAEARIDQAETATARAELALAEAERRLEDTTLTAAFSGALSEIMVDEGALVSNGEQLATLIDQNALEVAFRVSTGQFARLLDEEGRLREAPVTAVLEASGARLTAPGIVTRASAAVGEGQTGRLVFARLEAAQGLKPGDFVTVEVAEPPLANVVRLPAGALGPDGAVLALGEDGRLQPIAVTLLRRQGDHVLVRAAEGAPDLAGRRVVTQRSPLLGAGIKVRPLGEAAEAESPESAETVELSEERRARLIAFVEGSRDMPDAVRTRLLDQLAQARVPVSVVARLETRMGG</sequence>
<name>A0ABW7IAM4_9RHOB</name>
<feature type="coiled-coil region" evidence="1">
    <location>
        <begin position="206"/>
        <end position="233"/>
    </location>
</feature>
<dbReference type="Gene3D" id="1.10.287.470">
    <property type="entry name" value="Helix hairpin bin"/>
    <property type="match status" value="1"/>
</dbReference>
<evidence type="ECO:0000313" key="3">
    <source>
        <dbReference type="EMBL" id="MFH0254907.1"/>
    </source>
</evidence>
<dbReference type="PANTHER" id="PTHR30469">
    <property type="entry name" value="MULTIDRUG RESISTANCE PROTEIN MDTA"/>
    <property type="match status" value="1"/>
</dbReference>
<dbReference type="PANTHER" id="PTHR30469:SF15">
    <property type="entry name" value="HLYD FAMILY OF SECRETION PROTEINS"/>
    <property type="match status" value="1"/>
</dbReference>
<dbReference type="Proteomes" id="UP001607157">
    <property type="component" value="Unassembled WGS sequence"/>
</dbReference>
<dbReference type="Gene3D" id="2.40.50.100">
    <property type="match status" value="1"/>
</dbReference>
<dbReference type="RefSeq" id="WP_377172398.1">
    <property type="nucleotide sequence ID" value="NZ_JBHTJC010000003.1"/>
</dbReference>
<proteinExistence type="predicted"/>
<reference evidence="3 4" key="1">
    <citation type="submission" date="2024-10" db="EMBL/GenBank/DDBJ databases">
        <authorList>
            <person name="Yang X.-N."/>
        </authorList>
    </citation>
    <scope>NUCLEOTIDE SEQUENCE [LARGE SCALE GENOMIC DNA]</scope>
    <source>
        <strain evidence="3 4">CAU 1059</strain>
    </source>
</reference>
<feature type="coiled-coil region" evidence="1">
    <location>
        <begin position="119"/>
        <end position="160"/>
    </location>
</feature>